<gene>
    <name evidence="2" type="ORF">DC430_02795</name>
</gene>
<dbReference type="PANTHER" id="PTHR33121:SF15">
    <property type="entry name" value="BLUE LIGHT- AND TEMPERATURE-REGULATED ANTIREPRESSOR BLUF"/>
    <property type="match status" value="1"/>
</dbReference>
<dbReference type="SMART" id="SM00052">
    <property type="entry name" value="EAL"/>
    <property type="match status" value="1"/>
</dbReference>
<dbReference type="EMBL" id="QDFR01000001">
    <property type="protein sequence ID" value="PVE56714.1"/>
    <property type="molecule type" value="Genomic_DNA"/>
</dbReference>
<sequence>MSIKCEGCRDGKDLDFPFSMAFQPIFDVNTGAVFANEALVRGPNGEGAGTVLSKVDESNRYTFDQQCRVKAIELAARLFDPTDTTKLSINFMPNAVYEPRACIRLTLATAMKTGFPLNRIIFEFTETEKLDSVHVLNILRTYRDIGFMTAIDDFGAGYSGLNLLTHFQPDIVKLDMDLIRGIDRDPVRRVILRNTLNMLADLNITPLCEGVETAGELAALRDLGVNLMQGYLLAKPAFESVTVPSTIADVLAPAA</sequence>
<evidence type="ECO:0000313" key="2">
    <source>
        <dbReference type="EMBL" id="PVE56714.1"/>
    </source>
</evidence>
<dbReference type="RefSeq" id="WP_116492246.1">
    <property type="nucleotide sequence ID" value="NZ_QDFR01000001.1"/>
</dbReference>
<evidence type="ECO:0000259" key="1">
    <source>
        <dbReference type="PROSITE" id="PS50883"/>
    </source>
</evidence>
<name>A0AA92C637_RHIRH</name>
<dbReference type="AlphaFoldDB" id="A0AA92C637"/>
<accession>A0AA92C637</accession>
<reference evidence="2 3" key="1">
    <citation type="submission" date="2018-04" db="EMBL/GenBank/DDBJ databases">
        <authorList>
            <person name="Hagen T."/>
        </authorList>
    </citation>
    <scope>NUCLEOTIDE SEQUENCE [LARGE SCALE GENOMIC DNA]</scope>
    <source>
        <strain evidence="2 3">TPD7009</strain>
    </source>
</reference>
<dbReference type="InterPro" id="IPR035919">
    <property type="entry name" value="EAL_sf"/>
</dbReference>
<organism evidence="2 3">
    <name type="scientific">Rhizobium rhizogenes</name>
    <name type="common">Agrobacterium rhizogenes</name>
    <dbReference type="NCBI Taxonomy" id="359"/>
    <lineage>
        <taxon>Bacteria</taxon>
        <taxon>Pseudomonadati</taxon>
        <taxon>Pseudomonadota</taxon>
        <taxon>Alphaproteobacteria</taxon>
        <taxon>Hyphomicrobiales</taxon>
        <taxon>Rhizobiaceae</taxon>
        <taxon>Rhizobium/Agrobacterium group</taxon>
        <taxon>Rhizobium</taxon>
    </lineage>
</organism>
<dbReference type="Proteomes" id="UP000244335">
    <property type="component" value="Unassembled WGS sequence"/>
</dbReference>
<dbReference type="PROSITE" id="PS50883">
    <property type="entry name" value="EAL"/>
    <property type="match status" value="1"/>
</dbReference>
<dbReference type="InterPro" id="IPR050706">
    <property type="entry name" value="Cyclic-di-GMP_PDE-like"/>
</dbReference>
<dbReference type="SUPFAM" id="SSF141868">
    <property type="entry name" value="EAL domain-like"/>
    <property type="match status" value="1"/>
</dbReference>
<evidence type="ECO:0000313" key="3">
    <source>
        <dbReference type="Proteomes" id="UP000244335"/>
    </source>
</evidence>
<dbReference type="Gene3D" id="3.20.20.450">
    <property type="entry name" value="EAL domain"/>
    <property type="match status" value="1"/>
</dbReference>
<dbReference type="CDD" id="cd01948">
    <property type="entry name" value="EAL"/>
    <property type="match status" value="1"/>
</dbReference>
<comment type="caution">
    <text evidence="2">The sequence shown here is derived from an EMBL/GenBank/DDBJ whole genome shotgun (WGS) entry which is preliminary data.</text>
</comment>
<dbReference type="Pfam" id="PF00563">
    <property type="entry name" value="EAL"/>
    <property type="match status" value="1"/>
</dbReference>
<protein>
    <submittedName>
        <fullName evidence="2">Diguanylate phosphodiesterase</fullName>
    </submittedName>
</protein>
<proteinExistence type="predicted"/>
<dbReference type="GO" id="GO:0071111">
    <property type="term" value="F:cyclic-guanylate-specific phosphodiesterase activity"/>
    <property type="evidence" value="ECO:0007669"/>
    <property type="project" value="InterPro"/>
</dbReference>
<dbReference type="InterPro" id="IPR001633">
    <property type="entry name" value="EAL_dom"/>
</dbReference>
<dbReference type="PANTHER" id="PTHR33121">
    <property type="entry name" value="CYCLIC DI-GMP PHOSPHODIESTERASE PDEF"/>
    <property type="match status" value="1"/>
</dbReference>
<feature type="domain" description="EAL" evidence="1">
    <location>
        <begin position="1"/>
        <end position="250"/>
    </location>
</feature>